<dbReference type="AlphaFoldDB" id="A0A3E2BKQ0"/>
<evidence type="ECO:0000313" key="2">
    <source>
        <dbReference type="Proteomes" id="UP000257323"/>
    </source>
</evidence>
<organism evidence="1 2">
    <name type="scientific">Candidatus Saccharicenans subterraneus</name>
    <dbReference type="NCBI Taxonomy" id="2508984"/>
    <lineage>
        <taxon>Bacteria</taxon>
        <taxon>Candidatus Aminicenantota</taxon>
        <taxon>Candidatus Aminicenantia</taxon>
        <taxon>Candidatus Aminicenantales</taxon>
        <taxon>Candidatus Saccharicenantaceae</taxon>
        <taxon>Candidatus Saccharicenans</taxon>
    </lineage>
</organism>
<gene>
    <name evidence="1" type="ORF">OP8BY_0434</name>
</gene>
<comment type="caution">
    <text evidence="1">The sequence shown here is derived from an EMBL/GenBank/DDBJ whole genome shotgun (WGS) entry which is preliminary data.</text>
</comment>
<name>A0A3E2BKQ0_9BACT</name>
<sequence>MSVFQPATLLRDPGKEKEKVALKFTRGYVLQDMESATGKPS</sequence>
<dbReference type="Proteomes" id="UP000257323">
    <property type="component" value="Unassembled WGS sequence"/>
</dbReference>
<reference evidence="1 2" key="1">
    <citation type="submission" date="2018-08" db="EMBL/GenBank/DDBJ databases">
        <title>Genome analysis of the thermophilic bacterium of the candidate phylum Aminicenantes from deep subsurface aquifer revealed its physiology and ecological role.</title>
        <authorList>
            <person name="Kadnikov V.V."/>
            <person name="Mardanov A.V."/>
            <person name="Beletsky A.V."/>
            <person name="Karnachuk O.V."/>
            <person name="Ravin N.V."/>
        </authorList>
    </citation>
    <scope>NUCLEOTIDE SEQUENCE [LARGE SCALE GENOMIC DNA]</scope>
    <source>
        <strain evidence="1">BY38</strain>
    </source>
</reference>
<evidence type="ECO:0000313" key="1">
    <source>
        <dbReference type="EMBL" id="RFT15325.1"/>
    </source>
</evidence>
<proteinExistence type="predicted"/>
<accession>A0A3E2BKQ0</accession>
<protein>
    <submittedName>
        <fullName evidence="1">Uncharacterized protein</fullName>
    </submittedName>
</protein>
<dbReference type="EMBL" id="QUAH01000010">
    <property type="protein sequence ID" value="RFT15325.1"/>
    <property type="molecule type" value="Genomic_DNA"/>
</dbReference>